<dbReference type="Gene3D" id="3.40.50.1010">
    <property type="entry name" value="5'-nuclease"/>
    <property type="match status" value="1"/>
</dbReference>
<feature type="region of interest" description="Disordered" evidence="4">
    <location>
        <begin position="291"/>
        <end position="312"/>
    </location>
</feature>
<dbReference type="GO" id="GO:0008409">
    <property type="term" value="F:5'-3' exonuclease activity"/>
    <property type="evidence" value="ECO:0007669"/>
    <property type="project" value="InterPro"/>
</dbReference>
<dbReference type="InterPro" id="IPR038969">
    <property type="entry name" value="FEN"/>
</dbReference>
<dbReference type="FunFam" id="1.10.150.20:FF:000003">
    <property type="entry name" value="DNA polymerase I"/>
    <property type="match status" value="1"/>
</dbReference>
<dbReference type="GO" id="GO:0003677">
    <property type="term" value="F:DNA binding"/>
    <property type="evidence" value="ECO:0007669"/>
    <property type="project" value="UniProtKB-KW"/>
</dbReference>
<organism evidence="6 7">
    <name type="scientific">Candidatus Liptonbacteria bacterium RIFCSPLOWO2_01_FULL_56_20</name>
    <dbReference type="NCBI Taxonomy" id="1798652"/>
    <lineage>
        <taxon>Bacteria</taxon>
        <taxon>Candidatus Liptoniibacteriota</taxon>
    </lineage>
</organism>
<dbReference type="Gene3D" id="1.10.150.20">
    <property type="entry name" value="5' to 3' exonuclease, C-terminal subdomain"/>
    <property type="match status" value="1"/>
</dbReference>
<evidence type="ECO:0000313" key="6">
    <source>
        <dbReference type="EMBL" id="OGZ01393.1"/>
    </source>
</evidence>
<protein>
    <recommendedName>
        <fullName evidence="5">5'-3' exonuclease domain-containing protein</fullName>
    </recommendedName>
</protein>
<evidence type="ECO:0000256" key="2">
    <source>
        <dbReference type="ARBA" id="ARBA00022801"/>
    </source>
</evidence>
<comment type="caution">
    <text evidence="6">The sequence shown here is derived from an EMBL/GenBank/DDBJ whole genome shotgun (WGS) entry which is preliminary data.</text>
</comment>
<dbReference type="Proteomes" id="UP000178495">
    <property type="component" value="Unassembled WGS sequence"/>
</dbReference>
<dbReference type="PANTHER" id="PTHR42646">
    <property type="entry name" value="FLAP ENDONUCLEASE XNI"/>
    <property type="match status" value="1"/>
</dbReference>
<dbReference type="EMBL" id="MHLC01000012">
    <property type="protein sequence ID" value="OGZ01393.1"/>
    <property type="molecule type" value="Genomic_DNA"/>
</dbReference>
<dbReference type="GO" id="GO:0017108">
    <property type="term" value="F:5'-flap endonuclease activity"/>
    <property type="evidence" value="ECO:0007669"/>
    <property type="project" value="InterPro"/>
</dbReference>
<dbReference type="InterPro" id="IPR036279">
    <property type="entry name" value="5-3_exonuclease_C_sf"/>
</dbReference>
<evidence type="ECO:0000256" key="3">
    <source>
        <dbReference type="ARBA" id="ARBA00023125"/>
    </source>
</evidence>
<reference evidence="6 7" key="1">
    <citation type="journal article" date="2016" name="Nat. Commun.">
        <title>Thousands of microbial genomes shed light on interconnected biogeochemical processes in an aquifer system.</title>
        <authorList>
            <person name="Anantharaman K."/>
            <person name="Brown C.T."/>
            <person name="Hug L.A."/>
            <person name="Sharon I."/>
            <person name="Castelle C.J."/>
            <person name="Probst A.J."/>
            <person name="Thomas B.C."/>
            <person name="Singh A."/>
            <person name="Wilkins M.J."/>
            <person name="Karaoz U."/>
            <person name="Brodie E.L."/>
            <person name="Williams K.H."/>
            <person name="Hubbard S.S."/>
            <person name="Banfield J.F."/>
        </authorList>
    </citation>
    <scope>NUCLEOTIDE SEQUENCE [LARGE SCALE GENOMIC DNA]</scope>
</reference>
<evidence type="ECO:0000259" key="5">
    <source>
        <dbReference type="SMART" id="SM00475"/>
    </source>
</evidence>
<feature type="domain" description="5'-3' exonuclease" evidence="5">
    <location>
        <begin position="4"/>
        <end position="267"/>
    </location>
</feature>
<dbReference type="STRING" id="1798652.A3A43_01210"/>
<dbReference type="InterPro" id="IPR020045">
    <property type="entry name" value="DNA_polI_H3TH"/>
</dbReference>
<name>A0A1G2CJ20_9BACT</name>
<dbReference type="PANTHER" id="PTHR42646:SF2">
    <property type="entry name" value="5'-3' EXONUCLEASE FAMILY PROTEIN"/>
    <property type="match status" value="1"/>
</dbReference>
<gene>
    <name evidence="6" type="ORF">A3A43_01210</name>
</gene>
<dbReference type="CDD" id="cd09898">
    <property type="entry name" value="H3TH_53EXO"/>
    <property type="match status" value="1"/>
</dbReference>
<keyword evidence="3" id="KW-0238">DNA-binding</keyword>
<dbReference type="SMART" id="SM00279">
    <property type="entry name" value="HhH2"/>
    <property type="match status" value="1"/>
</dbReference>
<dbReference type="SUPFAM" id="SSF47807">
    <property type="entry name" value="5' to 3' exonuclease, C-terminal subdomain"/>
    <property type="match status" value="1"/>
</dbReference>
<dbReference type="InterPro" id="IPR029060">
    <property type="entry name" value="PIN-like_dom_sf"/>
</dbReference>
<dbReference type="AlphaFoldDB" id="A0A1G2CJ20"/>
<evidence type="ECO:0000313" key="7">
    <source>
        <dbReference type="Proteomes" id="UP000178495"/>
    </source>
</evidence>
<dbReference type="SMART" id="SM00475">
    <property type="entry name" value="53EXOc"/>
    <property type="match status" value="1"/>
</dbReference>
<dbReference type="InterPro" id="IPR002421">
    <property type="entry name" value="5-3_exonuclease"/>
</dbReference>
<evidence type="ECO:0000256" key="1">
    <source>
        <dbReference type="ARBA" id="ARBA00022722"/>
    </source>
</evidence>
<sequence>MPESSSATLLLIDANALVHRAFHALPPLTARDGRPVQALYGISSILLKIVREDGPEYAVACFDRPEPTFRKERYAAYKAQRPPTPDALISQIVEAHELFSRFGIRVLEKPGYEGDDLIATVAERFRSEQGVRVVILTGDLDTLQLVEGEKVVVRTFRKGVSDTVTYGEEAVVARYGLKPSQLTDYKALIGDPSDNVKGVPGVGPKTAAQLLEQFGSLENFYARADQDQKIKEKLVPFHEQVLFSKSLVTLERNVPIPVGALDGFKVKSDEGRLRQYFGELGFETLMKRLDGSGAAPRSNGTRGKQARQGKIF</sequence>
<dbReference type="SUPFAM" id="SSF88723">
    <property type="entry name" value="PIN domain-like"/>
    <property type="match status" value="1"/>
</dbReference>
<proteinExistence type="predicted"/>
<dbReference type="Pfam" id="PF02739">
    <property type="entry name" value="5_3_exonuc_N"/>
    <property type="match status" value="1"/>
</dbReference>
<dbReference type="InterPro" id="IPR008918">
    <property type="entry name" value="HhH2"/>
</dbReference>
<dbReference type="CDD" id="cd09859">
    <property type="entry name" value="PIN_53EXO"/>
    <property type="match status" value="1"/>
</dbReference>
<keyword evidence="2" id="KW-0378">Hydrolase</keyword>
<dbReference type="GO" id="GO:0033567">
    <property type="term" value="P:DNA replication, Okazaki fragment processing"/>
    <property type="evidence" value="ECO:0007669"/>
    <property type="project" value="InterPro"/>
</dbReference>
<keyword evidence="1" id="KW-0540">Nuclease</keyword>
<dbReference type="Pfam" id="PF01367">
    <property type="entry name" value="5_3_exonuc"/>
    <property type="match status" value="1"/>
</dbReference>
<evidence type="ECO:0000256" key="4">
    <source>
        <dbReference type="SAM" id="MobiDB-lite"/>
    </source>
</evidence>
<accession>A0A1G2CJ20</accession>
<dbReference type="InterPro" id="IPR020046">
    <property type="entry name" value="5-3_exonucl_a-hlix_arch_N"/>
</dbReference>